<comment type="similarity">
    <text evidence="2">Belongs to the universal ribosomal protein uL29 family.</text>
</comment>
<evidence type="ECO:0000256" key="1">
    <source>
        <dbReference type="ARBA" id="ARBA00004173"/>
    </source>
</evidence>
<dbReference type="GeneID" id="42006244"/>
<comment type="caution">
    <text evidence="8">The sequence shown here is derived from an EMBL/GenBank/DDBJ whole genome shotgun (WGS) entry which is preliminary data.</text>
</comment>
<evidence type="ECO:0000256" key="2">
    <source>
        <dbReference type="ARBA" id="ARBA00009254"/>
    </source>
</evidence>
<evidence type="ECO:0000256" key="3">
    <source>
        <dbReference type="ARBA" id="ARBA00022980"/>
    </source>
</evidence>
<keyword evidence="5" id="KW-0687">Ribonucleoprotein</keyword>
<dbReference type="GO" id="GO:0003735">
    <property type="term" value="F:structural constituent of ribosome"/>
    <property type="evidence" value="ECO:0007669"/>
    <property type="project" value="InterPro"/>
</dbReference>
<evidence type="ECO:0000256" key="4">
    <source>
        <dbReference type="ARBA" id="ARBA00023128"/>
    </source>
</evidence>
<evidence type="ECO:0000256" key="6">
    <source>
        <dbReference type="ARBA" id="ARBA00035289"/>
    </source>
</evidence>
<dbReference type="InterPro" id="IPR010729">
    <property type="entry name" value="Ribosomal_uL29_mit"/>
</dbReference>
<dbReference type="Proteomes" id="UP000319731">
    <property type="component" value="Unassembled WGS sequence"/>
</dbReference>
<accession>A0A507C146</accession>
<dbReference type="Gene3D" id="6.10.330.20">
    <property type="match status" value="1"/>
</dbReference>
<dbReference type="EMBL" id="QEAO01000040">
    <property type="protein sequence ID" value="TPX31706.1"/>
    <property type="molecule type" value="Genomic_DNA"/>
</dbReference>
<evidence type="ECO:0000313" key="8">
    <source>
        <dbReference type="EMBL" id="TPX31706.1"/>
    </source>
</evidence>
<evidence type="ECO:0000256" key="7">
    <source>
        <dbReference type="ARBA" id="ARBA00035399"/>
    </source>
</evidence>
<proteinExistence type="inferred from homology"/>
<dbReference type="PANTHER" id="PTHR21183:SF18">
    <property type="entry name" value="LARGE RIBOSOMAL SUBUNIT PROTEIN UL29M"/>
    <property type="match status" value="1"/>
</dbReference>
<dbReference type="OrthoDB" id="270763at2759"/>
<dbReference type="AlphaFoldDB" id="A0A507C146"/>
<comment type="subcellular location">
    <subcellularLocation>
        <location evidence="1">Mitochondrion</location>
    </subcellularLocation>
</comment>
<reference evidence="8 9" key="1">
    <citation type="journal article" date="2019" name="Sci. Rep.">
        <title>Comparative genomics of chytrid fungi reveal insights into the obligate biotrophic and pathogenic lifestyle of Synchytrium endobioticum.</title>
        <authorList>
            <person name="van de Vossenberg B.T.L.H."/>
            <person name="Warris S."/>
            <person name="Nguyen H.D.T."/>
            <person name="van Gent-Pelzer M.P.E."/>
            <person name="Joly D.L."/>
            <person name="van de Geest H.C."/>
            <person name="Bonants P.J.M."/>
            <person name="Smith D.S."/>
            <person name="Levesque C.A."/>
            <person name="van der Lee T.A.J."/>
        </authorList>
    </citation>
    <scope>NUCLEOTIDE SEQUENCE [LARGE SCALE GENOMIC DNA]</scope>
    <source>
        <strain evidence="8 9">JEL517</strain>
    </source>
</reference>
<keyword evidence="9" id="KW-1185">Reference proteome</keyword>
<dbReference type="PANTHER" id="PTHR21183">
    <property type="entry name" value="RIBOSOMAL PROTEIN L47, MITOCHONDRIAL-RELATED"/>
    <property type="match status" value="1"/>
</dbReference>
<gene>
    <name evidence="8" type="ORF">SmJEL517_g05019</name>
</gene>
<protein>
    <recommendedName>
        <fullName evidence="6">Large ribosomal subunit protein uL29m</fullName>
    </recommendedName>
    <alternativeName>
        <fullName evidence="7">54S ribosomal protein L4, mitochondrial</fullName>
    </alternativeName>
</protein>
<name>A0A507C146_9FUNG</name>
<dbReference type="RefSeq" id="XP_031023065.1">
    <property type="nucleotide sequence ID" value="XM_031170947.1"/>
</dbReference>
<evidence type="ECO:0000256" key="5">
    <source>
        <dbReference type="ARBA" id="ARBA00023274"/>
    </source>
</evidence>
<dbReference type="InterPro" id="IPR038340">
    <property type="entry name" value="MRP-L47_sf"/>
</dbReference>
<dbReference type="GO" id="GO:0032543">
    <property type="term" value="P:mitochondrial translation"/>
    <property type="evidence" value="ECO:0007669"/>
    <property type="project" value="TreeGrafter"/>
</dbReference>
<keyword evidence="3" id="KW-0689">Ribosomal protein</keyword>
<dbReference type="GO" id="GO:0005762">
    <property type="term" value="C:mitochondrial large ribosomal subunit"/>
    <property type="evidence" value="ECO:0007669"/>
    <property type="project" value="TreeGrafter"/>
</dbReference>
<dbReference type="STRING" id="1806994.A0A507C146"/>
<organism evidence="8 9">
    <name type="scientific">Synchytrium microbalum</name>
    <dbReference type="NCBI Taxonomy" id="1806994"/>
    <lineage>
        <taxon>Eukaryota</taxon>
        <taxon>Fungi</taxon>
        <taxon>Fungi incertae sedis</taxon>
        <taxon>Chytridiomycota</taxon>
        <taxon>Chytridiomycota incertae sedis</taxon>
        <taxon>Chytridiomycetes</taxon>
        <taxon>Synchytriales</taxon>
        <taxon>Synchytriaceae</taxon>
        <taxon>Synchytrium</taxon>
    </lineage>
</organism>
<evidence type="ECO:0000313" key="9">
    <source>
        <dbReference type="Proteomes" id="UP000319731"/>
    </source>
</evidence>
<sequence length="219" mass="25785">MMIRACLNQLALTRAPSVIAWTRYTSRTFTSSIVNRGLGEFFDDAKDGWRWKEGAPGRAWDASELRQKSFDDLHKLWFVCIKEQNLLASQGEEARRFRYFFPHETRVKRLRMTMSRIKLVLWERHKAHTHAMNIVTREKRREELKIELAEQALELGKQAPNDYTLERALSEEQPYIPPSPKVERILRKEQEGAKKPRNIKAVRPNRVINSNPSLQKFIV</sequence>
<keyword evidence="4" id="KW-0496">Mitochondrion</keyword>
<dbReference type="Pfam" id="PF06984">
    <property type="entry name" value="MRP-L47"/>
    <property type="match status" value="1"/>
</dbReference>